<dbReference type="Pfam" id="PF02597">
    <property type="entry name" value="ThiS"/>
    <property type="match status" value="1"/>
</dbReference>
<evidence type="ECO:0000313" key="2">
    <source>
        <dbReference type="Proteomes" id="UP001319861"/>
    </source>
</evidence>
<dbReference type="Gene3D" id="3.10.20.30">
    <property type="match status" value="1"/>
</dbReference>
<proteinExistence type="predicted"/>
<dbReference type="NCBIfam" id="TIGR01683">
    <property type="entry name" value="thiS"/>
    <property type="match status" value="1"/>
</dbReference>
<gene>
    <name evidence="1" type="ORF">SCMU_27050</name>
</gene>
<dbReference type="InterPro" id="IPR016155">
    <property type="entry name" value="Mopterin_synth/thiamin_S_b"/>
</dbReference>
<dbReference type="InterPro" id="IPR012675">
    <property type="entry name" value="Beta-grasp_dom_sf"/>
</dbReference>
<dbReference type="PANTHER" id="PTHR34472">
    <property type="entry name" value="SULFUR CARRIER PROTEIN THIS"/>
    <property type="match status" value="1"/>
</dbReference>
<dbReference type="Proteomes" id="UP001319861">
    <property type="component" value="Chromosome"/>
</dbReference>
<dbReference type="RefSeq" id="WP_229229634.1">
    <property type="nucleotide sequence ID" value="NZ_AP024525.1"/>
</dbReference>
<name>A0ABM7PXL4_SINCY</name>
<accession>A0ABM7PXL4</accession>
<dbReference type="EMBL" id="AP024525">
    <property type="protein sequence ID" value="BCT76863.1"/>
    <property type="molecule type" value="Genomic_DNA"/>
</dbReference>
<sequence length="82" mass="8011">MQATDQLTVNGEARALPQPATVLALVAATTGRALGDDGKPADGGRLGVAVALNAEVVPRGSWASTALAAGDAVELVTAMQGG</sequence>
<dbReference type="InterPro" id="IPR010035">
    <property type="entry name" value="Thi_S"/>
</dbReference>
<dbReference type="PANTHER" id="PTHR34472:SF1">
    <property type="entry name" value="SULFUR CARRIER PROTEIN THIS"/>
    <property type="match status" value="1"/>
</dbReference>
<dbReference type="CDD" id="cd00565">
    <property type="entry name" value="Ubl_ThiS"/>
    <property type="match status" value="1"/>
</dbReference>
<reference evidence="1 2" key="1">
    <citation type="journal article" date="2021" name="J. Biosci. Bioeng.">
        <title>Identification and characterization of a chc gene cluster responsible for the aromatization pathway of cyclohexanecarboxylate degradation in Sinomonas cyclohexanicum ATCC 51369.</title>
        <authorList>
            <person name="Yamamoto T."/>
            <person name="Hasegawa Y."/>
            <person name="Lau P.C.K."/>
            <person name="Iwaki H."/>
        </authorList>
    </citation>
    <scope>NUCLEOTIDE SEQUENCE [LARGE SCALE GENOMIC DNA]</scope>
    <source>
        <strain evidence="1 2">ATCC 51369</strain>
    </source>
</reference>
<protein>
    <submittedName>
        <fullName evidence="1">Thiamine biosynthesis protein ThiS</fullName>
    </submittedName>
</protein>
<evidence type="ECO:0000313" key="1">
    <source>
        <dbReference type="EMBL" id="BCT76863.1"/>
    </source>
</evidence>
<dbReference type="InterPro" id="IPR003749">
    <property type="entry name" value="ThiS/MoaD-like"/>
</dbReference>
<organism evidence="1 2">
    <name type="scientific">Sinomonas cyclohexanicum</name>
    <name type="common">Corynebacterium cyclohexanicum</name>
    <dbReference type="NCBI Taxonomy" id="322009"/>
    <lineage>
        <taxon>Bacteria</taxon>
        <taxon>Bacillati</taxon>
        <taxon>Actinomycetota</taxon>
        <taxon>Actinomycetes</taxon>
        <taxon>Micrococcales</taxon>
        <taxon>Micrococcaceae</taxon>
        <taxon>Sinomonas</taxon>
    </lineage>
</organism>
<keyword evidence="2" id="KW-1185">Reference proteome</keyword>
<dbReference type="SUPFAM" id="SSF54285">
    <property type="entry name" value="MoaD/ThiS"/>
    <property type="match status" value="1"/>
</dbReference>